<proteinExistence type="predicted"/>
<gene>
    <name evidence="2" type="ordered locus">Plav_1561</name>
</gene>
<protein>
    <recommendedName>
        <fullName evidence="4">Transmembrane protein</fullName>
    </recommendedName>
</protein>
<dbReference type="STRING" id="402881.Plav_1561"/>
<dbReference type="KEGG" id="pla:Plav_1561"/>
<dbReference type="HOGENOM" id="CLU_117627_1_0_5"/>
<organism evidence="2 3">
    <name type="scientific">Parvibaculum lavamentivorans (strain DS-1 / DSM 13023 / NCIMB 13966)</name>
    <dbReference type="NCBI Taxonomy" id="402881"/>
    <lineage>
        <taxon>Bacteria</taxon>
        <taxon>Pseudomonadati</taxon>
        <taxon>Pseudomonadota</taxon>
        <taxon>Alphaproteobacteria</taxon>
        <taxon>Hyphomicrobiales</taxon>
        <taxon>Parvibaculaceae</taxon>
        <taxon>Parvibaculum</taxon>
    </lineage>
</organism>
<dbReference type="Proteomes" id="UP000006377">
    <property type="component" value="Chromosome"/>
</dbReference>
<feature type="transmembrane region" description="Helical" evidence="1">
    <location>
        <begin position="38"/>
        <end position="59"/>
    </location>
</feature>
<feature type="transmembrane region" description="Helical" evidence="1">
    <location>
        <begin position="98"/>
        <end position="122"/>
    </location>
</feature>
<dbReference type="RefSeq" id="WP_012110468.1">
    <property type="nucleotide sequence ID" value="NC_009719.1"/>
</dbReference>
<keyword evidence="1" id="KW-0812">Transmembrane</keyword>
<accession>A7HTE7</accession>
<sequence>MLGTLPLMAIAIIAYNIIVYLTGLTMDSQITTITLISGAMWTITVGDLLLFLGLMLLFLELINSTKTGASTIVNHALSMLVLLIALVQFIVLPQFGTSTFFMLVLLALFDVVAGFTVTITAARRDFTVGE</sequence>
<dbReference type="eggNOG" id="ENOG50331GU">
    <property type="taxonomic scope" value="Bacteria"/>
</dbReference>
<keyword evidence="1" id="KW-0472">Membrane</keyword>
<evidence type="ECO:0000313" key="3">
    <source>
        <dbReference type="Proteomes" id="UP000006377"/>
    </source>
</evidence>
<feature type="transmembrane region" description="Helical" evidence="1">
    <location>
        <begin position="71"/>
        <end position="92"/>
    </location>
</feature>
<evidence type="ECO:0000313" key="2">
    <source>
        <dbReference type="EMBL" id="ABS63180.1"/>
    </source>
</evidence>
<keyword evidence="1" id="KW-1133">Transmembrane helix</keyword>
<dbReference type="EMBL" id="CP000774">
    <property type="protein sequence ID" value="ABS63180.1"/>
    <property type="molecule type" value="Genomic_DNA"/>
</dbReference>
<dbReference type="OrthoDB" id="9811032at2"/>
<evidence type="ECO:0000256" key="1">
    <source>
        <dbReference type="SAM" id="Phobius"/>
    </source>
</evidence>
<evidence type="ECO:0008006" key="4">
    <source>
        <dbReference type="Google" id="ProtNLM"/>
    </source>
</evidence>
<reference evidence="2 3" key="1">
    <citation type="journal article" date="2011" name="Stand. Genomic Sci.">
        <title>Complete genome sequence of Parvibaculum lavamentivorans type strain (DS-1(T)).</title>
        <authorList>
            <person name="Schleheck D."/>
            <person name="Weiss M."/>
            <person name="Pitluck S."/>
            <person name="Bruce D."/>
            <person name="Land M.L."/>
            <person name="Han S."/>
            <person name="Saunders E."/>
            <person name="Tapia R."/>
            <person name="Detter C."/>
            <person name="Brettin T."/>
            <person name="Han J."/>
            <person name="Woyke T."/>
            <person name="Goodwin L."/>
            <person name="Pennacchio L."/>
            <person name="Nolan M."/>
            <person name="Cook A.M."/>
            <person name="Kjelleberg S."/>
            <person name="Thomas T."/>
        </authorList>
    </citation>
    <scope>NUCLEOTIDE SEQUENCE [LARGE SCALE GENOMIC DNA]</scope>
    <source>
        <strain evidence="3">DS-1 / DSM 13023 / NCIMB 13966</strain>
    </source>
</reference>
<feature type="transmembrane region" description="Helical" evidence="1">
    <location>
        <begin position="7"/>
        <end position="26"/>
    </location>
</feature>
<dbReference type="AlphaFoldDB" id="A7HTE7"/>
<keyword evidence="3" id="KW-1185">Reference proteome</keyword>
<name>A7HTE7_PARL1</name>